<gene>
    <name evidence="1" type="ORF">KFZ77_10370</name>
</gene>
<keyword evidence="2" id="KW-1185">Reference proteome</keyword>
<dbReference type="EMBL" id="CP074352">
    <property type="protein sequence ID" value="UYU30305.1"/>
    <property type="molecule type" value="Genomic_DNA"/>
</dbReference>
<reference evidence="1 2" key="1">
    <citation type="submission" date="2021-05" db="EMBL/GenBank/DDBJ databases">
        <title>Isolation, identification, and the growth promoting effects of Pantoea dispersa strain YSD J2 from the aboveground leaves of Cyperus esculentus L.Var. Sativus.</title>
        <authorList>
            <person name="Wang S."/>
            <person name="Tang X.M."/>
            <person name="Huang Y.N."/>
        </authorList>
    </citation>
    <scope>NUCLEOTIDE SEQUENCE [LARGE SCALE GENOMIC DNA]</scope>
    <source>
        <strain evidence="2">YSD YN2</strain>
    </source>
</reference>
<accession>A0ABY6J909</accession>
<dbReference type="RefSeq" id="WP_264384123.1">
    <property type="nucleotide sequence ID" value="NZ_CP074352.1"/>
</dbReference>
<protein>
    <submittedName>
        <fullName evidence="1">Protein ren</fullName>
    </submittedName>
</protein>
<proteinExistence type="predicted"/>
<dbReference type="Proteomes" id="UP001156318">
    <property type="component" value="Chromosome"/>
</dbReference>
<organism evidence="1 2">
    <name type="scientific">Siccibacter colletis</name>
    <dbReference type="NCBI Taxonomy" id="1505757"/>
    <lineage>
        <taxon>Bacteria</taxon>
        <taxon>Pseudomonadati</taxon>
        <taxon>Pseudomonadota</taxon>
        <taxon>Gammaproteobacteria</taxon>
        <taxon>Enterobacterales</taxon>
        <taxon>Enterobacteriaceae</taxon>
        <taxon>Siccibacter</taxon>
    </lineage>
</organism>
<sequence>MTGRQAIMLWMKTHSTFRTKEVDDAMNVERSIVTSAAQRMTREGETVVVHRKWPDNTYRLTTDEERAKFGPLTGINVICAECRNSPVMKRILTVYGRASA</sequence>
<name>A0ABY6J909_9ENTR</name>
<evidence type="ECO:0000313" key="1">
    <source>
        <dbReference type="EMBL" id="UYU30305.1"/>
    </source>
</evidence>
<evidence type="ECO:0000313" key="2">
    <source>
        <dbReference type="Proteomes" id="UP001156318"/>
    </source>
</evidence>